<sequence length="547" mass="61641">MSWESLNSQHEYVSSRLGGPMALGLAHQLSATRLLSSPDVSRCRMDDEIWPPWSDSCSSLHREAYAEVRGVMGSPPPRRDTLACGGCFRACRARIHQSIAKRKIDQGLRLYNQHKQQQAVRKWKSALKAIRKREDKFGLLGYLYQAYMDWGKYRDALEYAHRQLCISEELNSSNLRAESDLNIARAHQRLGALERALTFSRQSLYNDPSQHGTAGHVHLTVGSVYVELAGFNKALDSFQLAHRIAQAVHDPALELQVYVGLSELFSRLQDADKSAKYASKAYDLSRSLQLGDLNSRHHRAALLQMASALRKQGELGDAHDYCSEATRLALVSGDQATYARSIRIMGDIYRKRQDINKAFRQYETAMGSAAAMGDRVIQMESMDGAARCLEALRLQHKICNCRPLEFNTRLLEVASSVGAKLLVLKIRIRLSRIYHALGDEDQRLHHERVAFRVQEELKLQCGGCGSPYGIENDSLEALPCAHILHARCAYDLFRRSKKKMRSCPECDRTSSRLYLNCNDYNMTYSPVPLSICSSDSHCTSHQATSSV</sequence>
<dbReference type="GO" id="GO:1900075">
    <property type="term" value="P:positive regulation of neuromuscular synaptic transmission"/>
    <property type="evidence" value="ECO:0007669"/>
    <property type="project" value="TreeGrafter"/>
</dbReference>
<dbReference type="PROSITE" id="PS50089">
    <property type="entry name" value="ZF_RING_2"/>
    <property type="match status" value="1"/>
</dbReference>
<proteinExistence type="predicted"/>
<dbReference type="GO" id="GO:0043495">
    <property type="term" value="F:protein-membrane adaptor activity"/>
    <property type="evidence" value="ECO:0007669"/>
    <property type="project" value="InterPro"/>
</dbReference>
<reference evidence="5" key="1">
    <citation type="submission" date="2022-03" db="EMBL/GenBank/DDBJ databases">
        <authorList>
            <person name="Sayadi A."/>
        </authorList>
    </citation>
    <scope>NUCLEOTIDE SEQUENCE</scope>
</reference>
<dbReference type="Proteomes" id="UP001152888">
    <property type="component" value="Unassembled WGS sequence"/>
</dbReference>
<evidence type="ECO:0000256" key="1">
    <source>
        <dbReference type="ARBA" id="ARBA00022771"/>
    </source>
</evidence>
<dbReference type="GO" id="GO:0005737">
    <property type="term" value="C:cytoplasm"/>
    <property type="evidence" value="ECO:0007669"/>
    <property type="project" value="UniProtKB-ARBA"/>
</dbReference>
<dbReference type="SUPFAM" id="SSF48452">
    <property type="entry name" value="TPR-like"/>
    <property type="match status" value="2"/>
</dbReference>
<dbReference type="InterPro" id="IPR019568">
    <property type="entry name" value="Rapsyn_myristoylation/link_N"/>
</dbReference>
<dbReference type="OrthoDB" id="10040854at2759"/>
<keyword evidence="6" id="KW-1185">Reference proteome</keyword>
<evidence type="ECO:0000313" key="5">
    <source>
        <dbReference type="EMBL" id="CAH1963016.1"/>
    </source>
</evidence>
<accession>A0A9P0NZP8</accession>
<keyword evidence="1 3" id="KW-0863">Zinc-finger</keyword>
<evidence type="ECO:0000256" key="3">
    <source>
        <dbReference type="PROSITE-ProRule" id="PRU00175"/>
    </source>
</evidence>
<dbReference type="Pfam" id="PF10579">
    <property type="entry name" value="Rapsyn_N"/>
    <property type="match status" value="1"/>
</dbReference>
<dbReference type="InterPro" id="IPR052480">
    <property type="entry name" value="RAPsyn"/>
</dbReference>
<keyword evidence="1 3" id="KW-0479">Metal-binding</keyword>
<dbReference type="GO" id="GO:0007271">
    <property type="term" value="P:synaptic transmission, cholinergic"/>
    <property type="evidence" value="ECO:0007669"/>
    <property type="project" value="TreeGrafter"/>
</dbReference>
<protein>
    <recommendedName>
        <fullName evidence="4">RING-type domain-containing protein</fullName>
    </recommendedName>
</protein>
<dbReference type="PANTHER" id="PTHR46574">
    <property type="entry name" value="43 KDA RECEPTOR-ASSOCIATED PROTEIN OF THE SYNAPSE"/>
    <property type="match status" value="1"/>
</dbReference>
<dbReference type="SUPFAM" id="SSF57850">
    <property type="entry name" value="RING/U-box"/>
    <property type="match status" value="1"/>
</dbReference>
<dbReference type="Gene3D" id="3.30.40.10">
    <property type="entry name" value="Zinc/RING finger domain, C3HC4 (zinc finger)"/>
    <property type="match status" value="1"/>
</dbReference>
<dbReference type="AlphaFoldDB" id="A0A9P0NZP8"/>
<evidence type="ECO:0000259" key="4">
    <source>
        <dbReference type="PROSITE" id="PS50089"/>
    </source>
</evidence>
<keyword evidence="2" id="KW-0862">Zinc</keyword>
<dbReference type="GO" id="GO:0033130">
    <property type="term" value="F:acetylcholine receptor binding"/>
    <property type="evidence" value="ECO:0007669"/>
    <property type="project" value="InterPro"/>
</dbReference>
<name>A0A9P0NZP8_ACAOB</name>
<dbReference type="InterPro" id="IPR011990">
    <property type="entry name" value="TPR-like_helical_dom_sf"/>
</dbReference>
<comment type="caution">
    <text evidence="5">The sequence shown here is derived from an EMBL/GenBank/DDBJ whole genome shotgun (WGS) entry which is preliminary data.</text>
</comment>
<feature type="domain" description="RING-type" evidence="4">
    <location>
        <begin position="461"/>
        <end position="507"/>
    </location>
</feature>
<dbReference type="GO" id="GO:0008270">
    <property type="term" value="F:zinc ion binding"/>
    <property type="evidence" value="ECO:0007669"/>
    <property type="project" value="UniProtKB-KW"/>
</dbReference>
<dbReference type="GO" id="GO:0031594">
    <property type="term" value="C:neuromuscular junction"/>
    <property type="evidence" value="ECO:0007669"/>
    <property type="project" value="TreeGrafter"/>
</dbReference>
<dbReference type="PANTHER" id="PTHR46574:SF1">
    <property type="entry name" value="43 KDA RECEPTOR-ASSOCIATED PROTEIN OF THE SYNAPSE"/>
    <property type="match status" value="1"/>
</dbReference>
<dbReference type="InterPro" id="IPR013083">
    <property type="entry name" value="Znf_RING/FYVE/PHD"/>
</dbReference>
<dbReference type="EMBL" id="CAKOFQ010006705">
    <property type="protein sequence ID" value="CAH1963016.1"/>
    <property type="molecule type" value="Genomic_DNA"/>
</dbReference>
<dbReference type="Gene3D" id="1.25.40.10">
    <property type="entry name" value="Tetratricopeptide repeat domain"/>
    <property type="match status" value="2"/>
</dbReference>
<gene>
    <name evidence="5" type="ORF">ACAOBT_LOCUS4962</name>
</gene>
<evidence type="ECO:0000313" key="6">
    <source>
        <dbReference type="Proteomes" id="UP001152888"/>
    </source>
</evidence>
<dbReference type="InterPro" id="IPR001841">
    <property type="entry name" value="Znf_RING"/>
</dbReference>
<evidence type="ECO:0000256" key="2">
    <source>
        <dbReference type="ARBA" id="ARBA00022833"/>
    </source>
</evidence>
<organism evidence="5 6">
    <name type="scientific">Acanthoscelides obtectus</name>
    <name type="common">Bean weevil</name>
    <name type="synonym">Bruchus obtectus</name>
    <dbReference type="NCBI Taxonomy" id="200917"/>
    <lineage>
        <taxon>Eukaryota</taxon>
        <taxon>Metazoa</taxon>
        <taxon>Ecdysozoa</taxon>
        <taxon>Arthropoda</taxon>
        <taxon>Hexapoda</taxon>
        <taxon>Insecta</taxon>
        <taxon>Pterygota</taxon>
        <taxon>Neoptera</taxon>
        <taxon>Endopterygota</taxon>
        <taxon>Coleoptera</taxon>
        <taxon>Polyphaga</taxon>
        <taxon>Cucujiformia</taxon>
        <taxon>Chrysomeloidea</taxon>
        <taxon>Chrysomelidae</taxon>
        <taxon>Bruchinae</taxon>
        <taxon>Bruchini</taxon>
        <taxon>Acanthoscelides</taxon>
    </lineage>
</organism>
<dbReference type="GO" id="GO:0005886">
    <property type="term" value="C:plasma membrane"/>
    <property type="evidence" value="ECO:0007669"/>
    <property type="project" value="TreeGrafter"/>
</dbReference>